<feature type="modified residue" description="4-aspartylphosphate" evidence="6">
    <location>
        <position position="50"/>
    </location>
</feature>
<dbReference type="InterPro" id="IPR001789">
    <property type="entry name" value="Sig_transdc_resp-reg_receiver"/>
</dbReference>
<keyword evidence="3 7" id="KW-0238">DNA-binding</keyword>
<dbReference type="PANTHER" id="PTHR48111:SF72">
    <property type="entry name" value="SENSORY TRANSDUCTION PROTEIN REGX3"/>
    <property type="match status" value="1"/>
</dbReference>
<evidence type="ECO:0000256" key="5">
    <source>
        <dbReference type="ARBA" id="ARBA00041201"/>
    </source>
</evidence>
<dbReference type="Proteomes" id="UP001163064">
    <property type="component" value="Unassembled WGS sequence"/>
</dbReference>
<evidence type="ECO:0000256" key="3">
    <source>
        <dbReference type="ARBA" id="ARBA00023125"/>
    </source>
</evidence>
<keyword evidence="2" id="KW-0805">Transcription regulation</keyword>
<dbReference type="InterPro" id="IPR011006">
    <property type="entry name" value="CheY-like_superfamily"/>
</dbReference>
<evidence type="ECO:0000313" key="10">
    <source>
        <dbReference type="EMBL" id="MCX3062164.1"/>
    </source>
</evidence>
<dbReference type="InterPro" id="IPR001867">
    <property type="entry name" value="OmpR/PhoB-type_DNA-bd"/>
</dbReference>
<evidence type="ECO:0000259" key="9">
    <source>
        <dbReference type="PROSITE" id="PS51755"/>
    </source>
</evidence>
<dbReference type="Gene3D" id="3.40.50.2300">
    <property type="match status" value="1"/>
</dbReference>
<keyword evidence="4" id="KW-0804">Transcription</keyword>
<dbReference type="SMART" id="SM00448">
    <property type="entry name" value="REC"/>
    <property type="match status" value="1"/>
</dbReference>
<evidence type="ECO:0000256" key="4">
    <source>
        <dbReference type="ARBA" id="ARBA00023163"/>
    </source>
</evidence>
<feature type="domain" description="Response regulatory" evidence="8">
    <location>
        <begin position="3"/>
        <end position="114"/>
    </location>
</feature>
<dbReference type="CDD" id="cd00383">
    <property type="entry name" value="trans_reg_C"/>
    <property type="match status" value="1"/>
</dbReference>
<name>A0ABT3TYN3_9ACTN</name>
<dbReference type="SUPFAM" id="SSF52172">
    <property type="entry name" value="CheY-like"/>
    <property type="match status" value="1"/>
</dbReference>
<gene>
    <name evidence="10" type="ORF">OFY01_20845</name>
</gene>
<proteinExistence type="predicted"/>
<dbReference type="RefSeq" id="WP_266602165.1">
    <property type="nucleotide sequence ID" value="NZ_JAPHNL010000263.1"/>
</dbReference>
<keyword evidence="1 6" id="KW-0597">Phosphoprotein</keyword>
<dbReference type="EMBL" id="JAPHNL010000263">
    <property type="protein sequence ID" value="MCX3062164.1"/>
    <property type="molecule type" value="Genomic_DNA"/>
</dbReference>
<feature type="DNA-binding region" description="OmpR/PhoB-type" evidence="7">
    <location>
        <begin position="135"/>
        <end position="230"/>
    </location>
</feature>
<dbReference type="InterPro" id="IPR036388">
    <property type="entry name" value="WH-like_DNA-bd_sf"/>
</dbReference>
<dbReference type="Gene3D" id="1.10.10.10">
    <property type="entry name" value="Winged helix-like DNA-binding domain superfamily/Winged helix DNA-binding domain"/>
    <property type="match status" value="1"/>
</dbReference>
<evidence type="ECO:0000259" key="8">
    <source>
        <dbReference type="PROSITE" id="PS50110"/>
    </source>
</evidence>
<comment type="caution">
    <text evidence="10">The sequence shown here is derived from an EMBL/GenBank/DDBJ whole genome shotgun (WGS) entry which is preliminary data.</text>
</comment>
<dbReference type="SMART" id="SM00862">
    <property type="entry name" value="Trans_reg_C"/>
    <property type="match status" value="1"/>
</dbReference>
<accession>A0ABT3TYN3</accession>
<evidence type="ECO:0000256" key="7">
    <source>
        <dbReference type="PROSITE-ProRule" id="PRU01091"/>
    </source>
</evidence>
<dbReference type="Gene3D" id="6.10.250.690">
    <property type="match status" value="1"/>
</dbReference>
<sequence length="239" mass="27083">MTQVLIVSDDLDFSEELTEGLRNKGFEIHQESSMRPALEKSRSVDAVILDLTLSEIDGFEACQALRATSRVPVIVMGLQDDEFDQILSFKLGADDYIVRPCSMRKLAARIQAMHRRARNSWELWEYWGLQAERDSEVHEFGPVRIDMDRRMVLRGEREVTLTRKEFDVLALLATNPGRVCTREQIMSEVWGHDGSGDTRTLGVHMTGLRKKLGLPTLIETVRGIGFRLAAHRISEGEAA</sequence>
<evidence type="ECO:0000256" key="2">
    <source>
        <dbReference type="ARBA" id="ARBA00023015"/>
    </source>
</evidence>
<dbReference type="InterPro" id="IPR016032">
    <property type="entry name" value="Sig_transdc_resp-reg_C-effctor"/>
</dbReference>
<dbReference type="SUPFAM" id="SSF46894">
    <property type="entry name" value="C-terminal effector domain of the bipartite response regulators"/>
    <property type="match status" value="1"/>
</dbReference>
<dbReference type="InterPro" id="IPR039420">
    <property type="entry name" value="WalR-like"/>
</dbReference>
<dbReference type="PROSITE" id="PS51755">
    <property type="entry name" value="OMPR_PHOB"/>
    <property type="match status" value="1"/>
</dbReference>
<dbReference type="Pfam" id="PF00486">
    <property type="entry name" value="Trans_reg_C"/>
    <property type="match status" value="1"/>
</dbReference>
<evidence type="ECO:0000256" key="1">
    <source>
        <dbReference type="ARBA" id="ARBA00022553"/>
    </source>
</evidence>
<dbReference type="Pfam" id="PF00072">
    <property type="entry name" value="Response_reg"/>
    <property type="match status" value="1"/>
</dbReference>
<dbReference type="PROSITE" id="PS50110">
    <property type="entry name" value="RESPONSE_REGULATORY"/>
    <property type="match status" value="1"/>
</dbReference>
<evidence type="ECO:0000256" key="6">
    <source>
        <dbReference type="PROSITE-ProRule" id="PRU00169"/>
    </source>
</evidence>
<feature type="domain" description="OmpR/PhoB-type" evidence="9">
    <location>
        <begin position="135"/>
        <end position="230"/>
    </location>
</feature>
<dbReference type="PANTHER" id="PTHR48111">
    <property type="entry name" value="REGULATOR OF RPOS"/>
    <property type="match status" value="1"/>
</dbReference>
<reference evidence="10" key="1">
    <citation type="submission" date="2022-10" db="EMBL/GenBank/DDBJ databases">
        <title>Streptomyces beihaiensis sp. nov., a chitin degrading actinobacterium, isolated from shrimp pond soil.</title>
        <authorList>
            <person name="Xie J."/>
            <person name="Shen N."/>
        </authorList>
    </citation>
    <scope>NUCLEOTIDE SEQUENCE</scope>
    <source>
        <strain evidence="10">GXMU-J5</strain>
    </source>
</reference>
<evidence type="ECO:0000313" key="11">
    <source>
        <dbReference type="Proteomes" id="UP001163064"/>
    </source>
</evidence>
<organism evidence="10 11">
    <name type="scientific">Streptomyces beihaiensis</name>
    <dbReference type="NCBI Taxonomy" id="2984495"/>
    <lineage>
        <taxon>Bacteria</taxon>
        <taxon>Bacillati</taxon>
        <taxon>Actinomycetota</taxon>
        <taxon>Actinomycetes</taxon>
        <taxon>Kitasatosporales</taxon>
        <taxon>Streptomycetaceae</taxon>
        <taxon>Streptomyces</taxon>
    </lineage>
</organism>
<protein>
    <recommendedName>
        <fullName evidence="5">Sensory transduction protein RegX3</fullName>
    </recommendedName>
</protein>
<keyword evidence="11" id="KW-1185">Reference proteome</keyword>